<dbReference type="SUPFAM" id="SSF64288">
    <property type="entry name" value="Chorismate lyase-like"/>
    <property type="match status" value="1"/>
</dbReference>
<evidence type="ECO:0000256" key="2">
    <source>
        <dbReference type="ARBA" id="ARBA00023125"/>
    </source>
</evidence>
<evidence type="ECO:0000256" key="3">
    <source>
        <dbReference type="ARBA" id="ARBA00023163"/>
    </source>
</evidence>
<comment type="caution">
    <text evidence="5">The sequence shown here is derived from an EMBL/GenBank/DDBJ whole genome shotgun (WGS) entry which is preliminary data.</text>
</comment>
<dbReference type="RefSeq" id="WP_266880034.1">
    <property type="nucleotide sequence ID" value="NZ_JAPEMW010000003.1"/>
</dbReference>
<proteinExistence type="predicted"/>
<dbReference type="Proteomes" id="UP001187346">
    <property type="component" value="Unassembled WGS sequence"/>
</dbReference>
<feature type="domain" description="HTH gntR-type" evidence="4">
    <location>
        <begin position="13"/>
        <end position="81"/>
    </location>
</feature>
<name>A0ABU4FA80_9ACTN</name>
<sequence>MTLSGAIDRQSSTPYYQQLVEALEHRLTGGEIPQGERLPSENELGKEFGLSRATVRQALQVLESQGLVTRVTNRGVFATRPPAEDEGWTIQQPQGFLENALSHQNTSVTTQVLRHGPTILPAFACQQLKVPENTAGYELVRLRTLNGVPALYSINYSPPDLVPAIAAAHDVLDGQASLSQALAAAGYSLGGAHRSVRAVAPSPEIAAALDIKPTTPTLHIRSTSWTPTGQHFDVYDTWVRSDIVPLEVNVDATGSA</sequence>
<dbReference type="SUPFAM" id="SSF46785">
    <property type="entry name" value="Winged helix' DNA-binding domain"/>
    <property type="match status" value="1"/>
</dbReference>
<dbReference type="InterPro" id="IPR050679">
    <property type="entry name" value="Bact_HTH_transcr_reg"/>
</dbReference>
<evidence type="ECO:0000313" key="6">
    <source>
        <dbReference type="Proteomes" id="UP001187346"/>
    </source>
</evidence>
<reference evidence="5 6" key="1">
    <citation type="submission" date="2023-10" db="EMBL/GenBank/DDBJ databases">
        <title>Characterization of rhizosphere-enriched actinobacteria from wheat plants lab-grown on chernevaya soil.</title>
        <authorList>
            <person name="Tikhonova E.N."/>
            <person name="Konopkin A."/>
            <person name="Kravchenko I.K."/>
        </authorList>
    </citation>
    <scope>NUCLEOTIDE SEQUENCE [LARGE SCALE GENOMIC DNA]</scope>
    <source>
        <strain evidence="5 6">RR29</strain>
    </source>
</reference>
<accession>A0ABU4FA80</accession>
<dbReference type="InterPro" id="IPR036388">
    <property type="entry name" value="WH-like_DNA-bd_sf"/>
</dbReference>
<evidence type="ECO:0000256" key="1">
    <source>
        <dbReference type="ARBA" id="ARBA00023015"/>
    </source>
</evidence>
<keyword evidence="1" id="KW-0805">Transcription regulation</keyword>
<dbReference type="Gene3D" id="1.10.10.10">
    <property type="entry name" value="Winged helix-like DNA-binding domain superfamily/Winged helix DNA-binding domain"/>
    <property type="match status" value="1"/>
</dbReference>
<keyword evidence="3" id="KW-0804">Transcription</keyword>
<dbReference type="PANTHER" id="PTHR44846:SF17">
    <property type="entry name" value="GNTR-FAMILY TRANSCRIPTIONAL REGULATOR"/>
    <property type="match status" value="1"/>
</dbReference>
<dbReference type="Pfam" id="PF00392">
    <property type="entry name" value="GntR"/>
    <property type="match status" value="1"/>
</dbReference>
<protein>
    <submittedName>
        <fullName evidence="5">GntR family transcriptional regulator</fullName>
    </submittedName>
</protein>
<dbReference type="InterPro" id="IPR028978">
    <property type="entry name" value="Chorismate_lyase_/UTRA_dom_sf"/>
</dbReference>
<dbReference type="Gene3D" id="3.40.1410.10">
    <property type="entry name" value="Chorismate lyase-like"/>
    <property type="match status" value="1"/>
</dbReference>
<keyword evidence="6" id="KW-1185">Reference proteome</keyword>
<dbReference type="PROSITE" id="PS50949">
    <property type="entry name" value="HTH_GNTR"/>
    <property type="match status" value="1"/>
</dbReference>
<dbReference type="PRINTS" id="PR00035">
    <property type="entry name" value="HTHGNTR"/>
</dbReference>
<dbReference type="SMART" id="SM00345">
    <property type="entry name" value="HTH_GNTR"/>
    <property type="match status" value="1"/>
</dbReference>
<organism evidence="5 6">
    <name type="scientific">Streptomyces prunicolor</name>
    <dbReference type="NCBI Taxonomy" id="67348"/>
    <lineage>
        <taxon>Bacteria</taxon>
        <taxon>Bacillati</taxon>
        <taxon>Actinomycetota</taxon>
        <taxon>Actinomycetes</taxon>
        <taxon>Kitasatosporales</taxon>
        <taxon>Streptomycetaceae</taxon>
        <taxon>Streptomyces</taxon>
    </lineage>
</organism>
<gene>
    <name evidence="5" type="ORF">R5A26_16220</name>
</gene>
<dbReference type="CDD" id="cd07377">
    <property type="entry name" value="WHTH_GntR"/>
    <property type="match status" value="1"/>
</dbReference>
<keyword evidence="2" id="KW-0238">DNA-binding</keyword>
<dbReference type="InterPro" id="IPR011663">
    <property type="entry name" value="UTRA"/>
</dbReference>
<dbReference type="SMART" id="SM00866">
    <property type="entry name" value="UTRA"/>
    <property type="match status" value="1"/>
</dbReference>
<dbReference type="InterPro" id="IPR000524">
    <property type="entry name" value="Tscrpt_reg_HTH_GntR"/>
</dbReference>
<evidence type="ECO:0000259" key="4">
    <source>
        <dbReference type="PROSITE" id="PS50949"/>
    </source>
</evidence>
<evidence type="ECO:0000313" key="5">
    <source>
        <dbReference type="EMBL" id="MDV7217498.1"/>
    </source>
</evidence>
<dbReference type="EMBL" id="JAWMAJ010000046">
    <property type="protein sequence ID" value="MDV7217498.1"/>
    <property type="molecule type" value="Genomic_DNA"/>
</dbReference>
<dbReference type="PANTHER" id="PTHR44846">
    <property type="entry name" value="MANNOSYL-D-GLYCERATE TRANSPORT/METABOLISM SYSTEM REPRESSOR MNGR-RELATED"/>
    <property type="match status" value="1"/>
</dbReference>
<dbReference type="InterPro" id="IPR036390">
    <property type="entry name" value="WH_DNA-bd_sf"/>
</dbReference>
<dbReference type="Pfam" id="PF07702">
    <property type="entry name" value="UTRA"/>
    <property type="match status" value="1"/>
</dbReference>